<evidence type="ECO:0000313" key="1">
    <source>
        <dbReference type="EMBL" id="GAI49458.1"/>
    </source>
</evidence>
<proteinExistence type="predicted"/>
<sequence>GKETYETDETPYGRIDVINDDLAWRTNPVRKAHHDGVLFLTDKRLVHVVKQGWAHWAKYTVDFDRPLSTLHNATIETGDGWKRKFYYPGKRLAVQYYKGDVDMFGDIILAKRGEPLVEERKERTMRTRTGGS</sequence>
<comment type="caution">
    <text evidence="1">The sequence shown here is derived from an EMBL/GenBank/DDBJ whole genome shotgun (WGS) entry which is preliminary data.</text>
</comment>
<reference evidence="1" key="1">
    <citation type="journal article" date="2014" name="Front. Microbiol.">
        <title>High frequency of phylogenetically diverse reductive dehalogenase-homologous genes in deep subseafloor sedimentary metagenomes.</title>
        <authorList>
            <person name="Kawai M."/>
            <person name="Futagami T."/>
            <person name="Toyoda A."/>
            <person name="Takaki Y."/>
            <person name="Nishi S."/>
            <person name="Hori S."/>
            <person name="Arai W."/>
            <person name="Tsubouchi T."/>
            <person name="Morono Y."/>
            <person name="Uchiyama I."/>
            <person name="Ito T."/>
            <person name="Fujiyama A."/>
            <person name="Inagaki F."/>
            <person name="Takami H."/>
        </authorList>
    </citation>
    <scope>NUCLEOTIDE SEQUENCE</scope>
    <source>
        <strain evidence="1">Expedition CK06-06</strain>
    </source>
</reference>
<name>X1P0S0_9ZZZZ</name>
<dbReference type="EMBL" id="BARV01038635">
    <property type="protein sequence ID" value="GAI49458.1"/>
    <property type="molecule type" value="Genomic_DNA"/>
</dbReference>
<protein>
    <submittedName>
        <fullName evidence="1">Uncharacterized protein</fullName>
    </submittedName>
</protein>
<dbReference type="AlphaFoldDB" id="X1P0S0"/>
<feature type="non-terminal residue" evidence="1">
    <location>
        <position position="1"/>
    </location>
</feature>
<organism evidence="1">
    <name type="scientific">marine sediment metagenome</name>
    <dbReference type="NCBI Taxonomy" id="412755"/>
    <lineage>
        <taxon>unclassified sequences</taxon>
        <taxon>metagenomes</taxon>
        <taxon>ecological metagenomes</taxon>
    </lineage>
</organism>
<gene>
    <name evidence="1" type="ORF">S06H3_59458</name>
</gene>
<accession>X1P0S0</accession>